<feature type="compositionally biased region" description="Polar residues" evidence="1">
    <location>
        <begin position="18"/>
        <end position="28"/>
    </location>
</feature>
<protein>
    <submittedName>
        <fullName evidence="2">Uncharacterized protein</fullName>
    </submittedName>
</protein>
<evidence type="ECO:0000313" key="3">
    <source>
        <dbReference type="Proteomes" id="UP001291623"/>
    </source>
</evidence>
<name>A0AAE1UTN2_9SOLA</name>
<sequence>MGEVEEDMEIERAEVSNEVPSSSTQSVNGKKRFEVKKWSAVALWAWDIVVDQSSDWSKEVQNAIRVKHARIIIAGAQVVGRAFARALKQEVQANASKVPLSITISKCSSSNLRSKTSI</sequence>
<evidence type="ECO:0000313" key="2">
    <source>
        <dbReference type="EMBL" id="KAK4337000.1"/>
    </source>
</evidence>
<dbReference type="Proteomes" id="UP001291623">
    <property type="component" value="Unassembled WGS sequence"/>
</dbReference>
<reference evidence="2" key="1">
    <citation type="submission" date="2023-12" db="EMBL/GenBank/DDBJ databases">
        <title>Genome assembly of Anisodus tanguticus.</title>
        <authorList>
            <person name="Wang Y.-J."/>
        </authorList>
    </citation>
    <scope>NUCLEOTIDE SEQUENCE</scope>
    <source>
        <strain evidence="2">KB-2021</strain>
        <tissue evidence="2">Leaf</tissue>
    </source>
</reference>
<keyword evidence="3" id="KW-1185">Reference proteome</keyword>
<dbReference type="AlphaFoldDB" id="A0AAE1UTN2"/>
<proteinExistence type="predicted"/>
<feature type="region of interest" description="Disordered" evidence="1">
    <location>
        <begin position="1"/>
        <end position="28"/>
    </location>
</feature>
<gene>
    <name evidence="2" type="ORF">RND71_044098</name>
</gene>
<organism evidence="2 3">
    <name type="scientific">Anisodus tanguticus</name>
    <dbReference type="NCBI Taxonomy" id="243964"/>
    <lineage>
        <taxon>Eukaryota</taxon>
        <taxon>Viridiplantae</taxon>
        <taxon>Streptophyta</taxon>
        <taxon>Embryophyta</taxon>
        <taxon>Tracheophyta</taxon>
        <taxon>Spermatophyta</taxon>
        <taxon>Magnoliopsida</taxon>
        <taxon>eudicotyledons</taxon>
        <taxon>Gunneridae</taxon>
        <taxon>Pentapetalae</taxon>
        <taxon>asterids</taxon>
        <taxon>lamiids</taxon>
        <taxon>Solanales</taxon>
        <taxon>Solanaceae</taxon>
        <taxon>Solanoideae</taxon>
        <taxon>Hyoscyameae</taxon>
        <taxon>Anisodus</taxon>
    </lineage>
</organism>
<evidence type="ECO:0000256" key="1">
    <source>
        <dbReference type="SAM" id="MobiDB-lite"/>
    </source>
</evidence>
<dbReference type="EMBL" id="JAVYJV010000065">
    <property type="protein sequence ID" value="KAK4337000.1"/>
    <property type="molecule type" value="Genomic_DNA"/>
</dbReference>
<accession>A0AAE1UTN2</accession>
<comment type="caution">
    <text evidence="2">The sequence shown here is derived from an EMBL/GenBank/DDBJ whole genome shotgun (WGS) entry which is preliminary data.</text>
</comment>